<keyword evidence="4" id="KW-1133">Transmembrane helix</keyword>
<proteinExistence type="predicted"/>
<dbReference type="InterPro" id="IPR013783">
    <property type="entry name" value="Ig-like_fold"/>
</dbReference>
<protein>
    <submittedName>
        <fullName evidence="6">Regulatory protein soxS</fullName>
    </submittedName>
</protein>
<dbReference type="SMART" id="SM00342">
    <property type="entry name" value="HTH_ARAC"/>
    <property type="match status" value="1"/>
</dbReference>
<evidence type="ECO:0000256" key="2">
    <source>
        <dbReference type="ARBA" id="ARBA00023125"/>
    </source>
</evidence>
<dbReference type="Gene3D" id="2.130.10.10">
    <property type="entry name" value="YVTN repeat-like/Quinoprotein amine dehydrogenase"/>
    <property type="match status" value="1"/>
</dbReference>
<keyword evidence="4" id="KW-0812">Transmembrane</keyword>
<dbReference type="Pfam" id="PF12833">
    <property type="entry name" value="HTH_18"/>
    <property type="match status" value="1"/>
</dbReference>
<dbReference type="Gene3D" id="2.60.40.10">
    <property type="entry name" value="Immunoglobulins"/>
    <property type="match status" value="1"/>
</dbReference>
<organism evidence="6 7">
    <name type="scientific">Segatella buccae</name>
    <dbReference type="NCBI Taxonomy" id="28126"/>
    <lineage>
        <taxon>Bacteria</taxon>
        <taxon>Pseudomonadati</taxon>
        <taxon>Bacteroidota</taxon>
        <taxon>Bacteroidia</taxon>
        <taxon>Bacteroidales</taxon>
        <taxon>Prevotellaceae</taxon>
        <taxon>Segatella</taxon>
    </lineage>
</organism>
<evidence type="ECO:0000259" key="5">
    <source>
        <dbReference type="PROSITE" id="PS01124"/>
    </source>
</evidence>
<dbReference type="PANTHER" id="PTHR43280:SF2">
    <property type="entry name" value="HTH-TYPE TRANSCRIPTIONAL REGULATOR EXSA"/>
    <property type="match status" value="1"/>
</dbReference>
<dbReference type="InterPro" id="IPR018060">
    <property type="entry name" value="HTH_AraC"/>
</dbReference>
<keyword evidence="4" id="KW-0472">Membrane</keyword>
<dbReference type="InterPro" id="IPR011123">
    <property type="entry name" value="Y_Y_Y"/>
</dbReference>
<dbReference type="SUPFAM" id="SSF63829">
    <property type="entry name" value="Calcium-dependent phosphotriesterase"/>
    <property type="match status" value="1"/>
</dbReference>
<accession>A0AAQ1ZJ53</accession>
<evidence type="ECO:0000256" key="3">
    <source>
        <dbReference type="ARBA" id="ARBA00023163"/>
    </source>
</evidence>
<keyword evidence="3" id="KW-0804">Transcription</keyword>
<evidence type="ECO:0000256" key="1">
    <source>
        <dbReference type="ARBA" id="ARBA00023015"/>
    </source>
</evidence>
<name>A0AAQ1ZJ53_9BACT</name>
<sequence length="516" mass="58807">MTPQTTVMLLHREGMRIVCDKKLDLATVSRSSGAVEVIYEDAERNLWIGTMKGVFCYVSTQDKLTCVSENIGDVSDFTQSLDGYVWCTVRNRGICRISPKGKWRLFPCKMDFLTLDVTTDGVLWASTGEGRILAFPSAEPTRYKDYTAQAGLNGDMVDHVKVDRFNHIWMVTPRTVREFNPRNGAVRVFAAQSAQIVLHRFLPRAVFRDDGDGNMYFGGIPGFISLKTSQRLESIPQSVTPHITDVKVLNRSIWLDANHRKTAQGIYITPHEQNLQIEFSSLDFRNAGSICYAYRLEGVDKDWVYLPAGKNTAIYNRLGKGHYTFEVKATDENGLWGSQVARFEIYRLPAWWETWWAYTIYLLMVAAVVGWIAWFYKQRLVERNRAQLANDIIQTRLPVSGMGVSEVDSQFVDRAMAIVEQNMGSGYLDVTFLSAELGMSHSTFSRKLKAVMGQTPLEFIRSIKMRHAATVLRQKTSTIQDAMMAVGYNDHKTFTQAFKDTFGKTPSEYQREWRDK</sequence>
<keyword evidence="2" id="KW-0238">DNA-binding</keyword>
<dbReference type="SUPFAM" id="SSF46689">
    <property type="entry name" value="Homeodomain-like"/>
    <property type="match status" value="1"/>
</dbReference>
<dbReference type="Gene3D" id="1.10.10.60">
    <property type="entry name" value="Homeodomain-like"/>
    <property type="match status" value="1"/>
</dbReference>
<dbReference type="GO" id="GO:0043565">
    <property type="term" value="F:sequence-specific DNA binding"/>
    <property type="evidence" value="ECO:0007669"/>
    <property type="project" value="InterPro"/>
</dbReference>
<dbReference type="AlphaFoldDB" id="A0AAQ1ZJ53"/>
<evidence type="ECO:0000256" key="4">
    <source>
        <dbReference type="SAM" id="Phobius"/>
    </source>
</evidence>
<feature type="domain" description="HTH araC/xylS-type" evidence="5">
    <location>
        <begin position="413"/>
        <end position="512"/>
    </location>
</feature>
<dbReference type="PANTHER" id="PTHR43280">
    <property type="entry name" value="ARAC-FAMILY TRANSCRIPTIONAL REGULATOR"/>
    <property type="match status" value="1"/>
</dbReference>
<dbReference type="InterPro" id="IPR009057">
    <property type="entry name" value="Homeodomain-like_sf"/>
</dbReference>
<dbReference type="GO" id="GO:0003700">
    <property type="term" value="F:DNA-binding transcription factor activity"/>
    <property type="evidence" value="ECO:0007669"/>
    <property type="project" value="InterPro"/>
</dbReference>
<gene>
    <name evidence="6" type="primary">soxS_1</name>
    <name evidence="6" type="ORF">NCTC13063_02025</name>
</gene>
<comment type="caution">
    <text evidence="6">The sequence shown here is derived from an EMBL/GenBank/DDBJ whole genome shotgun (WGS) entry which is preliminary data.</text>
</comment>
<dbReference type="EMBL" id="UGTJ01000001">
    <property type="protein sequence ID" value="SUB80728.1"/>
    <property type="molecule type" value="Genomic_DNA"/>
</dbReference>
<dbReference type="Proteomes" id="UP000255283">
    <property type="component" value="Unassembled WGS sequence"/>
</dbReference>
<dbReference type="Pfam" id="PF07495">
    <property type="entry name" value="Y_Y_Y"/>
    <property type="match status" value="1"/>
</dbReference>
<keyword evidence="1" id="KW-0805">Transcription regulation</keyword>
<evidence type="ECO:0000313" key="7">
    <source>
        <dbReference type="Proteomes" id="UP000255283"/>
    </source>
</evidence>
<dbReference type="InterPro" id="IPR015943">
    <property type="entry name" value="WD40/YVTN_repeat-like_dom_sf"/>
</dbReference>
<feature type="transmembrane region" description="Helical" evidence="4">
    <location>
        <begin position="355"/>
        <end position="376"/>
    </location>
</feature>
<reference evidence="6 7" key="1">
    <citation type="submission" date="2018-06" db="EMBL/GenBank/DDBJ databases">
        <authorList>
            <consortium name="Pathogen Informatics"/>
            <person name="Doyle S."/>
        </authorList>
    </citation>
    <scope>NUCLEOTIDE SEQUENCE [LARGE SCALE GENOMIC DNA]</scope>
    <source>
        <strain evidence="6 7">NCTC13063</strain>
    </source>
</reference>
<evidence type="ECO:0000313" key="6">
    <source>
        <dbReference type="EMBL" id="SUB80728.1"/>
    </source>
</evidence>
<dbReference type="PROSITE" id="PS01124">
    <property type="entry name" value="HTH_ARAC_FAMILY_2"/>
    <property type="match status" value="1"/>
</dbReference>